<dbReference type="InterPro" id="IPR027417">
    <property type="entry name" value="P-loop_NTPase"/>
</dbReference>
<dbReference type="SUPFAM" id="SSF52540">
    <property type="entry name" value="P-loop containing nucleoside triphosphate hydrolases"/>
    <property type="match status" value="1"/>
</dbReference>
<sequence>MFLVGLTGGIGSGKSTIARHLAGLGAVHIDADQLARDAVEPGTAALDLIRDAFGENVIAEDGRLNRAALGALVFSDPKALATLNGIVHPAVRALTEKRIAEATSKDPGAVIVYDVPLLAEAKLPRSYDLIVVAHADAGTRRERLVSLRGMSPEEADRRIGVQASDEERLALADVVIDTDGTLAETLRQANDLWAKLIEKSSDGPKGSNVSGGA</sequence>
<name>A0A3L7J761_9MICO</name>
<comment type="catalytic activity">
    <reaction evidence="3">
        <text>3'-dephospho-CoA + ATP = ADP + CoA + H(+)</text>
        <dbReference type="Rhea" id="RHEA:18245"/>
        <dbReference type="ChEBI" id="CHEBI:15378"/>
        <dbReference type="ChEBI" id="CHEBI:30616"/>
        <dbReference type="ChEBI" id="CHEBI:57287"/>
        <dbReference type="ChEBI" id="CHEBI:57328"/>
        <dbReference type="ChEBI" id="CHEBI:456216"/>
        <dbReference type="EC" id="2.7.1.24"/>
    </reaction>
</comment>
<evidence type="ECO:0000256" key="4">
    <source>
        <dbReference type="NCBIfam" id="TIGR00152"/>
    </source>
</evidence>
<keyword evidence="3 5" id="KW-0418">Kinase</keyword>
<dbReference type="GO" id="GO:0004140">
    <property type="term" value="F:dephospho-CoA kinase activity"/>
    <property type="evidence" value="ECO:0007669"/>
    <property type="project" value="UniProtKB-UniRule"/>
</dbReference>
<dbReference type="NCBIfam" id="NF002879">
    <property type="entry name" value="PRK03333.1"/>
    <property type="match status" value="1"/>
</dbReference>
<dbReference type="Pfam" id="PF01121">
    <property type="entry name" value="CoaE"/>
    <property type="match status" value="1"/>
</dbReference>
<feature type="binding site" evidence="3">
    <location>
        <begin position="11"/>
        <end position="16"/>
    </location>
    <ligand>
        <name>ATP</name>
        <dbReference type="ChEBI" id="CHEBI:30616"/>
    </ligand>
</feature>
<protein>
    <recommendedName>
        <fullName evidence="3 4">Dephospho-CoA kinase</fullName>
        <ecNumber evidence="3 4">2.7.1.24</ecNumber>
    </recommendedName>
    <alternativeName>
        <fullName evidence="3">Dephosphocoenzyme A kinase</fullName>
    </alternativeName>
</protein>
<evidence type="ECO:0000313" key="5">
    <source>
        <dbReference type="EMBL" id="RLQ86195.1"/>
    </source>
</evidence>
<comment type="caution">
    <text evidence="5">The sequence shown here is derived from an EMBL/GenBank/DDBJ whole genome shotgun (WGS) entry which is preliminary data.</text>
</comment>
<dbReference type="AlphaFoldDB" id="A0A3L7J761"/>
<keyword evidence="6" id="KW-1185">Reference proteome</keyword>
<dbReference type="HAMAP" id="MF_00376">
    <property type="entry name" value="Dephospho_CoA_kinase"/>
    <property type="match status" value="1"/>
</dbReference>
<keyword evidence="3" id="KW-0963">Cytoplasm</keyword>
<accession>A0A3L7J761</accession>
<reference evidence="5 6" key="1">
    <citation type="submission" date="2018-10" db="EMBL/GenBank/DDBJ databases">
        <authorList>
            <person name="Li J."/>
        </authorList>
    </citation>
    <scope>NUCLEOTIDE SEQUENCE [LARGE SCALE GENOMIC DNA]</scope>
    <source>
        <strain evidence="5 6">ZD1-4</strain>
    </source>
</reference>
<comment type="subcellular location">
    <subcellularLocation>
        <location evidence="3">Cytoplasm</location>
    </subcellularLocation>
</comment>
<proteinExistence type="inferred from homology"/>
<dbReference type="RefSeq" id="WP_121658554.1">
    <property type="nucleotide sequence ID" value="NZ_BMEK01000001.1"/>
</dbReference>
<dbReference type="OrthoDB" id="9812943at2"/>
<comment type="function">
    <text evidence="3">Catalyzes the phosphorylation of the 3'-hydroxyl group of dephosphocoenzyme A to form coenzyme A.</text>
</comment>
<dbReference type="GO" id="GO:0015937">
    <property type="term" value="P:coenzyme A biosynthetic process"/>
    <property type="evidence" value="ECO:0007669"/>
    <property type="project" value="UniProtKB-UniRule"/>
</dbReference>
<comment type="pathway">
    <text evidence="3">Cofactor biosynthesis; coenzyme A biosynthesis; CoA from (R)-pantothenate: step 5/5.</text>
</comment>
<evidence type="ECO:0000313" key="6">
    <source>
        <dbReference type="Proteomes" id="UP000282460"/>
    </source>
</evidence>
<dbReference type="CDD" id="cd02022">
    <property type="entry name" value="DPCK"/>
    <property type="match status" value="1"/>
</dbReference>
<dbReference type="Proteomes" id="UP000282460">
    <property type="component" value="Unassembled WGS sequence"/>
</dbReference>
<gene>
    <name evidence="3" type="primary">coaE</name>
    <name evidence="5" type="ORF">D9V28_05005</name>
</gene>
<comment type="similarity">
    <text evidence="3">Belongs to the CoaE family.</text>
</comment>
<evidence type="ECO:0000256" key="1">
    <source>
        <dbReference type="ARBA" id="ARBA00022741"/>
    </source>
</evidence>
<dbReference type="PANTHER" id="PTHR10695:SF46">
    <property type="entry name" value="BIFUNCTIONAL COENZYME A SYNTHASE-RELATED"/>
    <property type="match status" value="1"/>
</dbReference>
<keyword evidence="3 5" id="KW-0808">Transferase</keyword>
<keyword evidence="3" id="KW-0173">Coenzyme A biosynthesis</keyword>
<dbReference type="InterPro" id="IPR001977">
    <property type="entry name" value="Depp_CoAkinase"/>
</dbReference>
<dbReference type="GO" id="GO:0005737">
    <property type="term" value="C:cytoplasm"/>
    <property type="evidence" value="ECO:0007669"/>
    <property type="project" value="UniProtKB-SubCell"/>
</dbReference>
<dbReference type="NCBIfam" id="TIGR00152">
    <property type="entry name" value="dephospho-CoA kinase"/>
    <property type="match status" value="1"/>
</dbReference>
<organism evidence="5 6">
    <name type="scientific">Mycetocola zhadangensis</name>
    <dbReference type="NCBI Taxonomy" id="1164595"/>
    <lineage>
        <taxon>Bacteria</taxon>
        <taxon>Bacillati</taxon>
        <taxon>Actinomycetota</taxon>
        <taxon>Actinomycetes</taxon>
        <taxon>Micrococcales</taxon>
        <taxon>Microbacteriaceae</taxon>
        <taxon>Mycetocola</taxon>
    </lineage>
</organism>
<dbReference type="Gene3D" id="3.40.50.300">
    <property type="entry name" value="P-loop containing nucleotide triphosphate hydrolases"/>
    <property type="match status" value="1"/>
</dbReference>
<dbReference type="EC" id="2.7.1.24" evidence="3 4"/>
<evidence type="ECO:0000256" key="2">
    <source>
        <dbReference type="ARBA" id="ARBA00022840"/>
    </source>
</evidence>
<dbReference type="GO" id="GO:0005524">
    <property type="term" value="F:ATP binding"/>
    <property type="evidence" value="ECO:0007669"/>
    <property type="project" value="UniProtKB-UniRule"/>
</dbReference>
<keyword evidence="2 3" id="KW-0067">ATP-binding</keyword>
<evidence type="ECO:0000256" key="3">
    <source>
        <dbReference type="HAMAP-Rule" id="MF_00376"/>
    </source>
</evidence>
<keyword evidence="1 3" id="KW-0547">Nucleotide-binding</keyword>
<dbReference type="UniPathway" id="UPA00241">
    <property type="reaction ID" value="UER00356"/>
</dbReference>
<dbReference type="PANTHER" id="PTHR10695">
    <property type="entry name" value="DEPHOSPHO-COA KINASE-RELATED"/>
    <property type="match status" value="1"/>
</dbReference>
<dbReference type="EMBL" id="RCWJ01000001">
    <property type="protein sequence ID" value="RLQ86195.1"/>
    <property type="molecule type" value="Genomic_DNA"/>
</dbReference>
<dbReference type="PROSITE" id="PS51219">
    <property type="entry name" value="DPCK"/>
    <property type="match status" value="1"/>
</dbReference>